<sequence>MKIKHLFFAASLIACATAAFAEGSREIPVNRGANETAVSFGYSAESNSQFYPRWFTAGVRVSGGFFSFTGKEADYVGWKHPGSAVDVGPVFRFRLNRIFEIDPAISFAYRYHKYNRDEYSLKFQEYLIQIPVVARANVYDGFFVGAGIQLSPIVYSKNKATSYGFPTEFNSSNPEFGGIFELGYAFTHFAIDARLYAAATDYSDNDIIGVWKGLTYRPLVVSLGATYLF</sequence>
<dbReference type="Pfam" id="PF13568">
    <property type="entry name" value="OMP_b-brl_2"/>
    <property type="match status" value="1"/>
</dbReference>
<keyword evidence="1" id="KW-0732">Signal</keyword>
<protein>
    <submittedName>
        <fullName evidence="3">Outer membrane protein with beta-barrel domain</fullName>
    </submittedName>
</protein>
<keyword evidence="4" id="KW-1185">Reference proteome</keyword>
<dbReference type="PROSITE" id="PS51257">
    <property type="entry name" value="PROKAR_LIPOPROTEIN"/>
    <property type="match status" value="1"/>
</dbReference>
<dbReference type="InterPro" id="IPR025665">
    <property type="entry name" value="Beta-barrel_OMP_2"/>
</dbReference>
<comment type="caution">
    <text evidence="3">The sequence shown here is derived from an EMBL/GenBank/DDBJ whole genome shotgun (WGS) entry which is preliminary data.</text>
</comment>
<reference evidence="3 4" key="1">
    <citation type="submission" date="2017-11" db="EMBL/GenBank/DDBJ databases">
        <title>Animal gut microbial communities from fecal samples from Wisconsin, USA.</title>
        <authorList>
            <person name="Neumann A."/>
        </authorList>
    </citation>
    <scope>NUCLEOTIDE SEQUENCE [LARGE SCALE GENOMIC DNA]</scope>
    <source>
        <strain evidence="3 4">UWS3</strain>
    </source>
</reference>
<name>A0A2M9A4U3_9BACT</name>
<evidence type="ECO:0000313" key="3">
    <source>
        <dbReference type="EMBL" id="PJJ40724.1"/>
    </source>
</evidence>
<feature type="signal peptide" evidence="1">
    <location>
        <begin position="1"/>
        <end position="21"/>
    </location>
</feature>
<feature type="chain" id="PRO_5014896231" evidence="1">
    <location>
        <begin position="22"/>
        <end position="229"/>
    </location>
</feature>
<accession>A0A2M9A4U3</accession>
<dbReference type="AlphaFoldDB" id="A0A2M9A4U3"/>
<evidence type="ECO:0000256" key="1">
    <source>
        <dbReference type="SAM" id="SignalP"/>
    </source>
</evidence>
<evidence type="ECO:0000259" key="2">
    <source>
        <dbReference type="Pfam" id="PF13568"/>
    </source>
</evidence>
<feature type="domain" description="Outer membrane protein beta-barrel" evidence="2">
    <location>
        <begin position="62"/>
        <end position="198"/>
    </location>
</feature>
<proteinExistence type="predicted"/>
<dbReference type="EMBL" id="PGEX01000001">
    <property type="protein sequence ID" value="PJJ40724.1"/>
    <property type="molecule type" value="Genomic_DNA"/>
</dbReference>
<evidence type="ECO:0000313" key="4">
    <source>
        <dbReference type="Proteomes" id="UP000231134"/>
    </source>
</evidence>
<dbReference type="RefSeq" id="WP_100424781.1">
    <property type="nucleotide sequence ID" value="NZ_PGEX01000001.1"/>
</dbReference>
<dbReference type="Proteomes" id="UP000231134">
    <property type="component" value="Unassembled WGS sequence"/>
</dbReference>
<organism evidence="3 4">
    <name type="scientific">Hallerella succinigenes</name>
    <dbReference type="NCBI Taxonomy" id="1896222"/>
    <lineage>
        <taxon>Bacteria</taxon>
        <taxon>Pseudomonadati</taxon>
        <taxon>Fibrobacterota</taxon>
        <taxon>Fibrobacteria</taxon>
        <taxon>Fibrobacterales</taxon>
        <taxon>Fibrobacteraceae</taxon>
        <taxon>Hallerella</taxon>
    </lineage>
</organism>
<gene>
    <name evidence="3" type="ORF">BGX16_0665</name>
</gene>